<dbReference type="AlphaFoldDB" id="A0A5N6RII8"/>
<dbReference type="EMBL" id="CM017327">
    <property type="protein sequence ID" value="KAE8099128.1"/>
    <property type="molecule type" value="Genomic_DNA"/>
</dbReference>
<proteinExistence type="predicted"/>
<dbReference type="PANTHER" id="PTHR33181:SF15">
    <property type="entry name" value="PROTEIN FAR1-RELATED SEQUENCE"/>
    <property type="match status" value="1"/>
</dbReference>
<evidence type="ECO:0000313" key="2">
    <source>
        <dbReference type="Proteomes" id="UP000327013"/>
    </source>
</evidence>
<gene>
    <name evidence="1" type="ORF">FH972_017132</name>
</gene>
<keyword evidence="2" id="KW-1185">Reference proteome</keyword>
<protein>
    <submittedName>
        <fullName evidence="1">Uncharacterized protein</fullName>
    </submittedName>
</protein>
<evidence type="ECO:0000313" key="1">
    <source>
        <dbReference type="EMBL" id="KAE8099128.1"/>
    </source>
</evidence>
<dbReference type="PANTHER" id="PTHR33181">
    <property type="entry name" value="OS01G0778500 PROTEIN"/>
    <property type="match status" value="1"/>
</dbReference>
<sequence>MEGIRRSNHVKMESWRGFLCFKGFKGFKGFKHSLLFPTKCILLKLTSHLSLKAKGNRQGLVNLYKDMESCGEYADIRVMWEMVHSSCPANACPVKRSKRSSYWRFCFRPT</sequence>
<reference evidence="1 2" key="1">
    <citation type="submission" date="2019-06" db="EMBL/GenBank/DDBJ databases">
        <title>A chromosomal-level reference genome of Carpinus fangiana (Coryloideae, Betulaceae).</title>
        <authorList>
            <person name="Yang X."/>
            <person name="Wang Z."/>
            <person name="Zhang L."/>
            <person name="Hao G."/>
            <person name="Liu J."/>
            <person name="Yang Y."/>
        </authorList>
    </citation>
    <scope>NUCLEOTIDE SEQUENCE [LARGE SCALE GENOMIC DNA]</scope>
    <source>
        <strain evidence="1">Cfa_2016G</strain>
        <tissue evidence="1">Leaf</tissue>
    </source>
</reference>
<dbReference type="Proteomes" id="UP000327013">
    <property type="component" value="Chromosome 7"/>
</dbReference>
<organism evidence="1 2">
    <name type="scientific">Carpinus fangiana</name>
    <dbReference type="NCBI Taxonomy" id="176857"/>
    <lineage>
        <taxon>Eukaryota</taxon>
        <taxon>Viridiplantae</taxon>
        <taxon>Streptophyta</taxon>
        <taxon>Embryophyta</taxon>
        <taxon>Tracheophyta</taxon>
        <taxon>Spermatophyta</taxon>
        <taxon>Magnoliopsida</taxon>
        <taxon>eudicotyledons</taxon>
        <taxon>Gunneridae</taxon>
        <taxon>Pentapetalae</taxon>
        <taxon>rosids</taxon>
        <taxon>fabids</taxon>
        <taxon>Fagales</taxon>
        <taxon>Betulaceae</taxon>
        <taxon>Carpinus</taxon>
    </lineage>
</organism>
<accession>A0A5N6RII8</accession>
<name>A0A5N6RII8_9ROSI</name>
<dbReference type="OrthoDB" id="1620383at2759"/>